<name>A0A8C5TJA5_9PASS</name>
<evidence type="ECO:0000313" key="2">
    <source>
        <dbReference type="Proteomes" id="UP000694560"/>
    </source>
</evidence>
<accession>A0A8C5TJA5</accession>
<dbReference type="Ensembl" id="ENSMCST00000008874.1">
    <property type="protein sequence ID" value="ENSMCSP00000008657.1"/>
    <property type="gene ID" value="ENSMCSG00000006173.1"/>
</dbReference>
<dbReference type="Proteomes" id="UP000694560">
    <property type="component" value="Unplaced"/>
</dbReference>
<proteinExistence type="predicted"/>
<dbReference type="AlphaFoldDB" id="A0A8C5TJA5"/>
<protein>
    <submittedName>
        <fullName evidence="1">Uncharacterized protein</fullName>
    </submittedName>
</protein>
<reference evidence="1" key="1">
    <citation type="submission" date="2025-08" db="UniProtKB">
        <authorList>
            <consortium name="Ensembl"/>
        </authorList>
    </citation>
    <scope>IDENTIFICATION</scope>
</reference>
<organism evidence="1 2">
    <name type="scientific">Malurus cyaneus samueli</name>
    <dbReference type="NCBI Taxonomy" id="2593467"/>
    <lineage>
        <taxon>Eukaryota</taxon>
        <taxon>Metazoa</taxon>
        <taxon>Chordata</taxon>
        <taxon>Craniata</taxon>
        <taxon>Vertebrata</taxon>
        <taxon>Euteleostomi</taxon>
        <taxon>Archelosauria</taxon>
        <taxon>Archosauria</taxon>
        <taxon>Dinosauria</taxon>
        <taxon>Saurischia</taxon>
        <taxon>Theropoda</taxon>
        <taxon>Coelurosauria</taxon>
        <taxon>Aves</taxon>
        <taxon>Neognathae</taxon>
        <taxon>Neoaves</taxon>
        <taxon>Telluraves</taxon>
        <taxon>Australaves</taxon>
        <taxon>Passeriformes</taxon>
        <taxon>Meliphagoidea</taxon>
        <taxon>Maluridae</taxon>
        <taxon>Malurus</taxon>
    </lineage>
</organism>
<sequence length="71" mass="7744">TENLICHKNQTVFVYHSSQVQWCVPVFPTTGEAETAGSPECRSSGLQCPVSGRHSQTLMLFNTISPHLPGT</sequence>
<reference evidence="1" key="2">
    <citation type="submission" date="2025-09" db="UniProtKB">
        <authorList>
            <consortium name="Ensembl"/>
        </authorList>
    </citation>
    <scope>IDENTIFICATION</scope>
</reference>
<evidence type="ECO:0000313" key="1">
    <source>
        <dbReference type="Ensembl" id="ENSMCSP00000008657.1"/>
    </source>
</evidence>
<keyword evidence="2" id="KW-1185">Reference proteome</keyword>